<dbReference type="InterPro" id="IPR050161">
    <property type="entry name" value="Siro_Cobalamin_biosynth"/>
</dbReference>
<dbReference type="FunFam" id="3.40.1010.10:FF:000006">
    <property type="entry name" value="Siroheme synthase, putative"/>
    <property type="match status" value="1"/>
</dbReference>
<dbReference type="GO" id="GO:0004851">
    <property type="term" value="F:uroporphyrin-III C-methyltransferase activity"/>
    <property type="evidence" value="ECO:0007669"/>
    <property type="project" value="UniProtKB-EC"/>
</dbReference>
<dbReference type="PANTHER" id="PTHR45790">
    <property type="entry name" value="SIROHEME SYNTHASE-RELATED"/>
    <property type="match status" value="1"/>
</dbReference>
<gene>
    <name evidence="16" type="ORF">EJ06DRAFT_584444</name>
</gene>
<dbReference type="SUPFAM" id="SSF53790">
    <property type="entry name" value="Tetrapyrrole methylase"/>
    <property type="match status" value="1"/>
</dbReference>
<dbReference type="CDD" id="cd11642">
    <property type="entry name" value="SUMT"/>
    <property type="match status" value="1"/>
</dbReference>
<dbReference type="OrthoDB" id="508204at2759"/>
<keyword evidence="6" id="KW-0560">Oxidoreductase</keyword>
<evidence type="ECO:0000256" key="8">
    <source>
        <dbReference type="ARBA" id="ARBA00023167"/>
    </source>
</evidence>
<dbReference type="InterPro" id="IPR003043">
    <property type="entry name" value="Uropor_MeTrfase_CS"/>
</dbReference>
<dbReference type="InterPro" id="IPR028162">
    <property type="entry name" value="Met8_C"/>
</dbReference>
<evidence type="ECO:0000256" key="11">
    <source>
        <dbReference type="ARBA" id="ARBA00055636"/>
    </source>
</evidence>
<dbReference type="PROSITE" id="PS00840">
    <property type="entry name" value="SUMT_2"/>
    <property type="match status" value="1"/>
</dbReference>
<evidence type="ECO:0000256" key="12">
    <source>
        <dbReference type="RuleBase" id="RU003960"/>
    </source>
</evidence>
<dbReference type="InterPro" id="IPR012066">
    <property type="entry name" value="Met1_fungi"/>
</dbReference>
<evidence type="ECO:0000259" key="13">
    <source>
        <dbReference type="Pfam" id="PF00590"/>
    </source>
</evidence>
<evidence type="ECO:0000313" key="16">
    <source>
        <dbReference type="EMBL" id="KAF2397515.1"/>
    </source>
</evidence>
<sequence>MPPALLTAVDCSRQVHLIIGSNPLAGSRCARSIEVGAVPILIAPEGPVVHRGILKRVDDGQVQWLRREFHDDDLTNLGREEVRSVVDVVFLTLGAKNPQSARIVKLCRELRIPVNVADAPLLSSFTILSTHTDGPLQIGVTTSGSGCKLSSRIRREIASSLPANIGSAVSRLGSLRRQLWEEDKVVTLGPGEEAEAEEEDTVQPANFNKLVTPEDHDAARTRRIRWLSQICEYWPIKRLASISDSDVSSILTAYRSAPSTFTSAPPDLLTPQPTNPRKPQIILAGSGPGSPELLTRATYTAIKTATIILADKLVPAPVLDLIPRRTTVHIARKFPGNADAAQDELLQLGIAGLQAGHTVLRLKQGDPFLYGRGGEEVLWFRERGWEPLVLPGVTSALAAPLFAGVPVTQRGVADQVLVCTGVGRKGKETVPPEFGPSRTVIFLMALNRLASLVEQLVGTEAAVNAEGLTNGVDPPHKEARWPTSTPVAIVERASCADQRVIRSTLEHVVAAVEELGSQPPGLLVLGAACAALKSIEGKWVVEEGCRDMAEFERLLEGVGELEEVEERE</sequence>
<evidence type="ECO:0000256" key="7">
    <source>
        <dbReference type="ARBA" id="ARBA00023027"/>
    </source>
</evidence>
<keyword evidence="8" id="KW-0486">Methionine biosynthesis</keyword>
<dbReference type="SUPFAM" id="SSF51735">
    <property type="entry name" value="NAD(P)-binding Rossmann-fold domains"/>
    <property type="match status" value="1"/>
</dbReference>
<comment type="similarity">
    <text evidence="1 12">Belongs to the precorrin methyltransferase family.</text>
</comment>
<dbReference type="InterPro" id="IPR035996">
    <property type="entry name" value="4pyrrol_Methylase_sf"/>
</dbReference>
<keyword evidence="7" id="KW-0520">NAD</keyword>
<dbReference type="GO" id="GO:0000103">
    <property type="term" value="P:sulfate assimilation"/>
    <property type="evidence" value="ECO:0007669"/>
    <property type="project" value="InterPro"/>
</dbReference>
<dbReference type="InterPro" id="IPR006366">
    <property type="entry name" value="CobA/CysG_C"/>
</dbReference>
<dbReference type="Pfam" id="PF00590">
    <property type="entry name" value="TP_methylase"/>
    <property type="match status" value="1"/>
</dbReference>
<accession>A0A6G1HP32</accession>
<keyword evidence="9" id="KW-0627">Porphyrin biosynthesis</keyword>
<comment type="function">
    <text evidence="11">Siroheme synthase involved in methionine biosynthesis.</text>
</comment>
<keyword evidence="2 12" id="KW-0489">Methyltransferase</keyword>
<dbReference type="PANTHER" id="PTHR45790:SF6">
    <property type="entry name" value="UROPORPHYRINOGEN-III C-METHYLTRANSFERASE"/>
    <property type="match status" value="1"/>
</dbReference>
<name>A0A6G1HP32_9PEZI</name>
<dbReference type="FunFam" id="3.40.50.720:FF:000504">
    <property type="entry name" value="Siroheme synthase, putative"/>
    <property type="match status" value="1"/>
</dbReference>
<dbReference type="FunFam" id="3.30.950.10:FF:000005">
    <property type="entry name" value="Uroporphyrin-III c-methyltransferase, putative"/>
    <property type="match status" value="1"/>
</dbReference>
<comment type="catalytic activity">
    <reaction evidence="10">
        <text>uroporphyrinogen III + 2 S-adenosyl-L-methionine = precorrin-2 + 2 S-adenosyl-L-homocysteine + H(+)</text>
        <dbReference type="Rhea" id="RHEA:32459"/>
        <dbReference type="ChEBI" id="CHEBI:15378"/>
        <dbReference type="ChEBI" id="CHEBI:57308"/>
        <dbReference type="ChEBI" id="CHEBI:57856"/>
        <dbReference type="ChEBI" id="CHEBI:58827"/>
        <dbReference type="ChEBI" id="CHEBI:59789"/>
        <dbReference type="EC" id="2.1.1.107"/>
    </reaction>
</comment>
<keyword evidence="17" id="KW-1185">Reference proteome</keyword>
<dbReference type="GO" id="GO:0009086">
    <property type="term" value="P:methionine biosynthetic process"/>
    <property type="evidence" value="ECO:0007669"/>
    <property type="project" value="UniProtKB-KW"/>
</dbReference>
<dbReference type="Gene3D" id="3.40.50.720">
    <property type="entry name" value="NAD(P)-binding Rossmann-like Domain"/>
    <property type="match status" value="1"/>
</dbReference>
<dbReference type="InterPro" id="IPR000878">
    <property type="entry name" value="4pyrrol_Mease"/>
</dbReference>
<dbReference type="Gene3D" id="3.30.950.10">
    <property type="entry name" value="Methyltransferase, Cobalt-precorrin-4 Transmethylase, Domain 2"/>
    <property type="match status" value="1"/>
</dbReference>
<feature type="domain" description="Siroheme synthase central" evidence="15">
    <location>
        <begin position="133"/>
        <end position="159"/>
    </location>
</feature>
<keyword evidence="4 12" id="KW-0808">Transferase</keyword>
<keyword evidence="3" id="KW-0028">Amino-acid biosynthesis</keyword>
<evidence type="ECO:0000256" key="9">
    <source>
        <dbReference type="ARBA" id="ARBA00023244"/>
    </source>
</evidence>
<evidence type="ECO:0000256" key="5">
    <source>
        <dbReference type="ARBA" id="ARBA00022691"/>
    </source>
</evidence>
<keyword evidence="5" id="KW-0949">S-adenosyl-L-methionine</keyword>
<dbReference type="SUPFAM" id="SSF75615">
    <property type="entry name" value="Siroheme synthase middle domains-like"/>
    <property type="match status" value="1"/>
</dbReference>
<dbReference type="GO" id="GO:0032259">
    <property type="term" value="P:methylation"/>
    <property type="evidence" value="ECO:0007669"/>
    <property type="project" value="UniProtKB-KW"/>
</dbReference>
<evidence type="ECO:0000256" key="10">
    <source>
        <dbReference type="ARBA" id="ARBA00052360"/>
    </source>
</evidence>
<feature type="domain" description="Tetrapyrrole methylase" evidence="13">
    <location>
        <begin position="281"/>
        <end position="507"/>
    </location>
</feature>
<dbReference type="InterPro" id="IPR028281">
    <property type="entry name" value="Sirohaem_synthase_central"/>
</dbReference>
<dbReference type="Pfam" id="PF14823">
    <property type="entry name" value="Sirohm_synth_C"/>
    <property type="match status" value="1"/>
</dbReference>
<evidence type="ECO:0000256" key="4">
    <source>
        <dbReference type="ARBA" id="ARBA00022679"/>
    </source>
</evidence>
<dbReference type="InterPro" id="IPR036291">
    <property type="entry name" value="NAD(P)-bd_dom_sf"/>
</dbReference>
<dbReference type="Pfam" id="PF13241">
    <property type="entry name" value="NAD_binding_7"/>
    <property type="match status" value="1"/>
</dbReference>
<feature type="domain" description="Siroheme biosynthesis protein Met8 C-terminal" evidence="14">
    <location>
        <begin position="212"/>
        <end position="256"/>
    </location>
</feature>
<dbReference type="AlphaFoldDB" id="A0A6G1HP32"/>
<proteinExistence type="inferred from homology"/>
<evidence type="ECO:0000259" key="14">
    <source>
        <dbReference type="Pfam" id="PF14823"/>
    </source>
</evidence>
<dbReference type="InterPro" id="IPR014776">
    <property type="entry name" value="4pyrrole_Mease_sub2"/>
</dbReference>
<dbReference type="EMBL" id="ML996703">
    <property type="protein sequence ID" value="KAF2397515.1"/>
    <property type="molecule type" value="Genomic_DNA"/>
</dbReference>
<evidence type="ECO:0000313" key="17">
    <source>
        <dbReference type="Proteomes" id="UP000799640"/>
    </source>
</evidence>
<protein>
    <submittedName>
        <fullName evidence="16">Siroheme synthase</fullName>
    </submittedName>
</protein>
<evidence type="ECO:0000256" key="6">
    <source>
        <dbReference type="ARBA" id="ARBA00023002"/>
    </source>
</evidence>
<dbReference type="PIRSF" id="PIRSF036555">
    <property type="entry name" value="SUMT_yeast"/>
    <property type="match status" value="1"/>
</dbReference>
<dbReference type="InterPro" id="IPR014777">
    <property type="entry name" value="4pyrrole_Mease_sub1"/>
</dbReference>
<evidence type="ECO:0000256" key="3">
    <source>
        <dbReference type="ARBA" id="ARBA00022605"/>
    </source>
</evidence>
<dbReference type="Pfam" id="PF14824">
    <property type="entry name" value="Sirohm_synth_M"/>
    <property type="match status" value="1"/>
</dbReference>
<dbReference type="GO" id="GO:0019354">
    <property type="term" value="P:siroheme biosynthetic process"/>
    <property type="evidence" value="ECO:0007669"/>
    <property type="project" value="InterPro"/>
</dbReference>
<dbReference type="Gene3D" id="3.40.1010.10">
    <property type="entry name" value="Cobalt-precorrin-4 Transmethylase, Domain 1"/>
    <property type="match status" value="1"/>
</dbReference>
<dbReference type="Proteomes" id="UP000799640">
    <property type="component" value="Unassembled WGS sequence"/>
</dbReference>
<evidence type="ECO:0000256" key="2">
    <source>
        <dbReference type="ARBA" id="ARBA00022603"/>
    </source>
</evidence>
<evidence type="ECO:0000256" key="1">
    <source>
        <dbReference type="ARBA" id="ARBA00005879"/>
    </source>
</evidence>
<dbReference type="GO" id="GO:0016491">
    <property type="term" value="F:oxidoreductase activity"/>
    <property type="evidence" value="ECO:0007669"/>
    <property type="project" value="UniProtKB-KW"/>
</dbReference>
<organism evidence="16 17">
    <name type="scientific">Trichodelitschia bisporula</name>
    <dbReference type="NCBI Taxonomy" id="703511"/>
    <lineage>
        <taxon>Eukaryota</taxon>
        <taxon>Fungi</taxon>
        <taxon>Dikarya</taxon>
        <taxon>Ascomycota</taxon>
        <taxon>Pezizomycotina</taxon>
        <taxon>Dothideomycetes</taxon>
        <taxon>Dothideomycetes incertae sedis</taxon>
        <taxon>Phaeotrichales</taxon>
        <taxon>Phaeotrichaceae</taxon>
        <taxon>Trichodelitschia</taxon>
    </lineage>
</organism>
<evidence type="ECO:0000259" key="15">
    <source>
        <dbReference type="Pfam" id="PF14824"/>
    </source>
</evidence>
<reference evidence="16" key="1">
    <citation type="journal article" date="2020" name="Stud. Mycol.">
        <title>101 Dothideomycetes genomes: a test case for predicting lifestyles and emergence of pathogens.</title>
        <authorList>
            <person name="Haridas S."/>
            <person name="Albert R."/>
            <person name="Binder M."/>
            <person name="Bloem J."/>
            <person name="Labutti K."/>
            <person name="Salamov A."/>
            <person name="Andreopoulos B."/>
            <person name="Baker S."/>
            <person name="Barry K."/>
            <person name="Bills G."/>
            <person name="Bluhm B."/>
            <person name="Cannon C."/>
            <person name="Castanera R."/>
            <person name="Culley D."/>
            <person name="Daum C."/>
            <person name="Ezra D."/>
            <person name="Gonzalez J."/>
            <person name="Henrissat B."/>
            <person name="Kuo A."/>
            <person name="Liang C."/>
            <person name="Lipzen A."/>
            <person name="Lutzoni F."/>
            <person name="Magnuson J."/>
            <person name="Mondo S."/>
            <person name="Nolan M."/>
            <person name="Ohm R."/>
            <person name="Pangilinan J."/>
            <person name="Park H.-J."/>
            <person name="Ramirez L."/>
            <person name="Alfaro M."/>
            <person name="Sun H."/>
            <person name="Tritt A."/>
            <person name="Yoshinaga Y."/>
            <person name="Zwiers L.-H."/>
            <person name="Turgeon B."/>
            <person name="Goodwin S."/>
            <person name="Spatafora J."/>
            <person name="Crous P."/>
            <person name="Grigoriev I."/>
        </authorList>
    </citation>
    <scope>NUCLEOTIDE SEQUENCE</scope>
    <source>
        <strain evidence="16">CBS 262.69</strain>
    </source>
</reference>